<evidence type="ECO:0008006" key="4">
    <source>
        <dbReference type="Google" id="ProtNLM"/>
    </source>
</evidence>
<feature type="region of interest" description="Disordered" evidence="1">
    <location>
        <begin position="26"/>
        <end position="96"/>
    </location>
</feature>
<sequence length="297" mass="31243">MEGWQMKKSKWLLLAVLGITLFGAGCQNKSQDTSKSGTSSEKSSKRRSSEKKTSSSEDKSAQSSESSTSSSSSKATADQSSSKASDSSQAPVTTSRLSQLNQQLSRLLVGEKLPQRVPVSAGKVLNISQTGNSRNYTVAYFASAQSVALNDASLAQQTAFATVQKKTYASASAAQQTINYQPTQAGLPTVDLGTGITATQEGAAGSSYTNWIEGRWSLAVRASNINGEDGVPLAKKAVQWLHTAMLPVPDVHGAVNLYVSSASTSRMNTVTWSKGSAVYLISASDPMVALQLATSLK</sequence>
<proteinExistence type="predicted"/>
<feature type="compositionally biased region" description="Low complexity" evidence="1">
    <location>
        <begin position="61"/>
        <end position="96"/>
    </location>
</feature>
<protein>
    <recommendedName>
        <fullName evidence="4">Lipoprotein</fullName>
    </recommendedName>
</protein>
<evidence type="ECO:0000313" key="2">
    <source>
        <dbReference type="EMBL" id="KRM08589.1"/>
    </source>
</evidence>
<evidence type="ECO:0000256" key="1">
    <source>
        <dbReference type="SAM" id="MobiDB-lite"/>
    </source>
</evidence>
<dbReference type="PROSITE" id="PS51257">
    <property type="entry name" value="PROKAR_LIPOPROTEIN"/>
    <property type="match status" value="1"/>
</dbReference>
<organism evidence="2 3">
    <name type="scientific">Lapidilactobacillus concavus DSM 17758</name>
    <dbReference type="NCBI Taxonomy" id="1423735"/>
    <lineage>
        <taxon>Bacteria</taxon>
        <taxon>Bacillati</taxon>
        <taxon>Bacillota</taxon>
        <taxon>Bacilli</taxon>
        <taxon>Lactobacillales</taxon>
        <taxon>Lactobacillaceae</taxon>
        <taxon>Lapidilactobacillus</taxon>
    </lineage>
</organism>
<name>A0A0R1VT35_9LACO</name>
<dbReference type="STRING" id="1423735.FC15_GL000466"/>
<dbReference type="PATRIC" id="fig|1423735.3.peg.481"/>
<gene>
    <name evidence="2" type="ORF">FC15_GL000466</name>
</gene>
<keyword evidence="3" id="KW-1185">Reference proteome</keyword>
<dbReference type="Proteomes" id="UP000051315">
    <property type="component" value="Unassembled WGS sequence"/>
</dbReference>
<feature type="compositionally biased region" description="Basic and acidic residues" evidence="1">
    <location>
        <begin position="50"/>
        <end position="60"/>
    </location>
</feature>
<reference evidence="2 3" key="1">
    <citation type="journal article" date="2015" name="Genome Announc.">
        <title>Expanding the biotechnology potential of lactobacilli through comparative genomics of 213 strains and associated genera.</title>
        <authorList>
            <person name="Sun Z."/>
            <person name="Harris H.M."/>
            <person name="McCann A."/>
            <person name="Guo C."/>
            <person name="Argimon S."/>
            <person name="Zhang W."/>
            <person name="Yang X."/>
            <person name="Jeffery I.B."/>
            <person name="Cooney J.C."/>
            <person name="Kagawa T.F."/>
            <person name="Liu W."/>
            <person name="Song Y."/>
            <person name="Salvetti E."/>
            <person name="Wrobel A."/>
            <person name="Rasinkangas P."/>
            <person name="Parkhill J."/>
            <person name="Rea M.C."/>
            <person name="O'Sullivan O."/>
            <person name="Ritari J."/>
            <person name="Douillard F.P."/>
            <person name="Paul Ross R."/>
            <person name="Yang R."/>
            <person name="Briner A.E."/>
            <person name="Felis G.E."/>
            <person name="de Vos W.M."/>
            <person name="Barrangou R."/>
            <person name="Klaenhammer T.R."/>
            <person name="Caufield P.W."/>
            <person name="Cui Y."/>
            <person name="Zhang H."/>
            <person name="O'Toole P.W."/>
        </authorList>
    </citation>
    <scope>NUCLEOTIDE SEQUENCE [LARGE SCALE GENOMIC DNA]</scope>
    <source>
        <strain evidence="2 3">DSM 17758</strain>
    </source>
</reference>
<evidence type="ECO:0000313" key="3">
    <source>
        <dbReference type="Proteomes" id="UP000051315"/>
    </source>
</evidence>
<dbReference type="AlphaFoldDB" id="A0A0R1VT35"/>
<comment type="caution">
    <text evidence="2">The sequence shown here is derived from an EMBL/GenBank/DDBJ whole genome shotgun (WGS) entry which is preliminary data.</text>
</comment>
<accession>A0A0R1VT35</accession>
<dbReference type="EMBL" id="AZFX01000082">
    <property type="protein sequence ID" value="KRM08589.1"/>
    <property type="molecule type" value="Genomic_DNA"/>
</dbReference>